<evidence type="ECO:0000313" key="2">
    <source>
        <dbReference type="EMBL" id="GIG13146.1"/>
    </source>
</evidence>
<dbReference type="InterPro" id="IPR049244">
    <property type="entry name" value="DUF6879"/>
</dbReference>
<proteinExistence type="predicted"/>
<reference evidence="2" key="1">
    <citation type="submission" date="2021-01" db="EMBL/GenBank/DDBJ databases">
        <title>Whole genome shotgun sequence of Catellatospora methionotrophica NBRC 14553.</title>
        <authorList>
            <person name="Komaki H."/>
            <person name="Tamura T."/>
        </authorList>
    </citation>
    <scope>NUCLEOTIDE SEQUENCE</scope>
    <source>
        <strain evidence="2">NBRC 14553</strain>
    </source>
</reference>
<dbReference type="AlphaFoldDB" id="A0A8J3LDJ9"/>
<keyword evidence="3" id="KW-1185">Reference proteome</keyword>
<sequence>MTVSLTDEEFAAVFGRFRASAFRLELQRAYLEPSEAATFARWRSGDPQPPTEVPGLTDWYDQIRAHTAAGRTVGRVRVHEEPPTDYQRWERWIGTWNTAAGESIRYMTRARAHEVGLLPAAGNRDWWLFDDTWLVVMTFDDDGRRLTSDIVTDSDTVSQARAWRDLAVHHSTSTPVGADA</sequence>
<dbReference type="Proteomes" id="UP000660339">
    <property type="component" value="Unassembled WGS sequence"/>
</dbReference>
<dbReference type="Pfam" id="PF21806">
    <property type="entry name" value="DUF6879"/>
    <property type="match status" value="1"/>
</dbReference>
<organism evidence="2 3">
    <name type="scientific">Catellatospora methionotrophica</name>
    <dbReference type="NCBI Taxonomy" id="121620"/>
    <lineage>
        <taxon>Bacteria</taxon>
        <taxon>Bacillati</taxon>
        <taxon>Actinomycetota</taxon>
        <taxon>Actinomycetes</taxon>
        <taxon>Micromonosporales</taxon>
        <taxon>Micromonosporaceae</taxon>
        <taxon>Catellatospora</taxon>
    </lineage>
</organism>
<name>A0A8J3LDJ9_9ACTN</name>
<gene>
    <name evidence="2" type="ORF">Cme02nite_14780</name>
</gene>
<comment type="caution">
    <text evidence="2">The sequence shown here is derived from an EMBL/GenBank/DDBJ whole genome shotgun (WGS) entry which is preliminary data.</text>
</comment>
<evidence type="ECO:0000313" key="3">
    <source>
        <dbReference type="Proteomes" id="UP000660339"/>
    </source>
</evidence>
<protein>
    <recommendedName>
        <fullName evidence="1">DUF6879 domain-containing protein</fullName>
    </recommendedName>
</protein>
<accession>A0A8J3LDJ9</accession>
<evidence type="ECO:0000259" key="1">
    <source>
        <dbReference type="Pfam" id="PF21806"/>
    </source>
</evidence>
<feature type="domain" description="DUF6879" evidence="1">
    <location>
        <begin position="8"/>
        <end position="173"/>
    </location>
</feature>
<dbReference type="EMBL" id="BONJ01000004">
    <property type="protein sequence ID" value="GIG13146.1"/>
    <property type="molecule type" value="Genomic_DNA"/>
</dbReference>